<dbReference type="Pfam" id="PF01934">
    <property type="entry name" value="HepT-like"/>
    <property type="match status" value="1"/>
</dbReference>
<dbReference type="RefSeq" id="WP_168988078.1">
    <property type="nucleotide sequence ID" value="NZ_CAWPHM010000277.1"/>
</dbReference>
<keyword evidence="5" id="KW-0378">Hydrolase</keyword>
<gene>
    <name evidence="7" type="ORF">GPA21_10110</name>
</gene>
<dbReference type="PANTHER" id="PTHR34139:SF1">
    <property type="entry name" value="RNASE MJ1380-RELATED"/>
    <property type="match status" value="1"/>
</dbReference>
<dbReference type="Gene3D" id="1.20.120.580">
    <property type="entry name" value="bsu32300-like"/>
    <property type="match status" value="1"/>
</dbReference>
<protein>
    <submittedName>
        <fullName evidence="7">DUF86 domain-containing protein</fullName>
    </submittedName>
</protein>
<keyword evidence="3" id="KW-0540">Nuclease</keyword>
<keyword evidence="1" id="KW-0597">Phosphoprotein</keyword>
<dbReference type="EMBL" id="WTVM01000051">
    <property type="protein sequence ID" value="NMG03327.1"/>
    <property type="molecule type" value="Genomic_DNA"/>
</dbReference>
<keyword evidence="8" id="KW-1185">Reference proteome</keyword>
<dbReference type="AlphaFoldDB" id="A0A972F7T7"/>
<proteinExistence type="inferred from homology"/>
<evidence type="ECO:0000256" key="6">
    <source>
        <dbReference type="ARBA" id="ARBA00024207"/>
    </source>
</evidence>
<dbReference type="GO" id="GO:0000166">
    <property type="term" value="F:nucleotide binding"/>
    <property type="evidence" value="ECO:0007669"/>
    <property type="project" value="UniProtKB-KW"/>
</dbReference>
<evidence type="ECO:0000256" key="3">
    <source>
        <dbReference type="ARBA" id="ARBA00022722"/>
    </source>
</evidence>
<dbReference type="PANTHER" id="PTHR34139">
    <property type="entry name" value="UPF0331 PROTEIN MJ0127"/>
    <property type="match status" value="1"/>
</dbReference>
<name>A0A972F7T7_9RHOO</name>
<accession>A0A972F7T7</accession>
<dbReference type="GO" id="GO:0004540">
    <property type="term" value="F:RNA nuclease activity"/>
    <property type="evidence" value="ECO:0007669"/>
    <property type="project" value="InterPro"/>
</dbReference>
<reference evidence="7" key="1">
    <citation type="submission" date="2019-12" db="EMBL/GenBank/DDBJ databases">
        <title>Comparative genomics gives insights into the taxonomy of the Azoarcus-Aromatoleum group and reveals separate origins of nif in the plant-associated Azoarcus and non-plant-associated Aromatoleum sub-groups.</title>
        <authorList>
            <person name="Lafos M."/>
            <person name="Maluk M."/>
            <person name="Batista M."/>
            <person name="Junghare M."/>
            <person name="Carmona M."/>
            <person name="Faoro H."/>
            <person name="Cruz L.M."/>
            <person name="Battistoni F."/>
            <person name="De Souza E."/>
            <person name="Pedrosa F."/>
            <person name="Chen W.-M."/>
            <person name="Poole P.S."/>
            <person name="Dixon R.A."/>
            <person name="James E.K."/>
        </authorList>
    </citation>
    <scope>NUCLEOTIDE SEQUENCE</scope>
    <source>
        <strain evidence="7">NSC3</strain>
    </source>
</reference>
<dbReference type="InterPro" id="IPR008201">
    <property type="entry name" value="HepT-like"/>
</dbReference>
<evidence type="ECO:0000256" key="5">
    <source>
        <dbReference type="ARBA" id="ARBA00022801"/>
    </source>
</evidence>
<evidence type="ECO:0000313" key="8">
    <source>
        <dbReference type="Proteomes" id="UP000599523"/>
    </source>
</evidence>
<keyword evidence="2" id="KW-1277">Toxin-antitoxin system</keyword>
<evidence type="ECO:0000256" key="4">
    <source>
        <dbReference type="ARBA" id="ARBA00022741"/>
    </source>
</evidence>
<dbReference type="Proteomes" id="UP000599523">
    <property type="component" value="Unassembled WGS sequence"/>
</dbReference>
<dbReference type="GO" id="GO:0110001">
    <property type="term" value="C:toxin-antitoxin complex"/>
    <property type="evidence" value="ECO:0007669"/>
    <property type="project" value="InterPro"/>
</dbReference>
<evidence type="ECO:0000256" key="1">
    <source>
        <dbReference type="ARBA" id="ARBA00022553"/>
    </source>
</evidence>
<evidence type="ECO:0000256" key="2">
    <source>
        <dbReference type="ARBA" id="ARBA00022649"/>
    </source>
</evidence>
<dbReference type="InterPro" id="IPR037038">
    <property type="entry name" value="HepT-like_sf"/>
</dbReference>
<keyword evidence="4" id="KW-0547">Nucleotide-binding</keyword>
<sequence>MKPEVLKYIWDVRNAIDLIGQFIDGKTLNDYEHDAMLRSAVERQLEIIGEALNGLSRRDPDIASQITELPRIVAFRNTLIHGYATVDDKLVWGVVESKLPELQRTMLRLQQGS</sequence>
<comment type="similarity">
    <text evidence="6">Belongs to the HepT RNase toxin family.</text>
</comment>
<organism evidence="7 8">
    <name type="scientific">Azoarcus taiwanensis</name>
    <dbReference type="NCBI Taxonomy" id="666964"/>
    <lineage>
        <taxon>Bacteria</taxon>
        <taxon>Pseudomonadati</taxon>
        <taxon>Pseudomonadota</taxon>
        <taxon>Betaproteobacteria</taxon>
        <taxon>Rhodocyclales</taxon>
        <taxon>Zoogloeaceae</taxon>
        <taxon>Azoarcus</taxon>
    </lineage>
</organism>
<comment type="caution">
    <text evidence="7">The sequence shown here is derived from an EMBL/GenBank/DDBJ whole genome shotgun (WGS) entry which is preliminary data.</text>
</comment>
<dbReference type="GO" id="GO:0016787">
    <property type="term" value="F:hydrolase activity"/>
    <property type="evidence" value="ECO:0007669"/>
    <property type="project" value="UniProtKB-KW"/>
</dbReference>
<dbReference type="InterPro" id="IPR051813">
    <property type="entry name" value="HepT_RNase_toxin"/>
</dbReference>
<evidence type="ECO:0000313" key="7">
    <source>
        <dbReference type="EMBL" id="NMG03327.1"/>
    </source>
</evidence>